<dbReference type="GO" id="GO:0005524">
    <property type="term" value="F:ATP binding"/>
    <property type="evidence" value="ECO:0007669"/>
    <property type="project" value="UniProtKB-KW"/>
</dbReference>
<reference evidence="4" key="1">
    <citation type="submission" date="2021-01" db="EMBL/GenBank/DDBJ databases">
        <authorList>
            <consortium name="Genoscope - CEA"/>
            <person name="William W."/>
        </authorList>
    </citation>
    <scope>NUCLEOTIDE SEQUENCE</scope>
</reference>
<proteinExistence type="predicted"/>
<evidence type="ECO:0000259" key="3">
    <source>
        <dbReference type="PROSITE" id="PS50011"/>
    </source>
</evidence>
<feature type="domain" description="Protein kinase" evidence="3">
    <location>
        <begin position="58"/>
        <end position="325"/>
    </location>
</feature>
<dbReference type="GO" id="GO:0035556">
    <property type="term" value="P:intracellular signal transduction"/>
    <property type="evidence" value="ECO:0007669"/>
    <property type="project" value="TreeGrafter"/>
</dbReference>
<evidence type="ECO:0000256" key="2">
    <source>
        <dbReference type="ARBA" id="ARBA00022840"/>
    </source>
</evidence>
<name>A0A8S1K7X5_PARPR</name>
<keyword evidence="1" id="KW-0547">Nucleotide-binding</keyword>
<dbReference type="PANTHER" id="PTHR24346:SF30">
    <property type="entry name" value="MATERNAL EMBRYONIC LEUCINE ZIPPER KINASE"/>
    <property type="match status" value="1"/>
</dbReference>
<dbReference type="PANTHER" id="PTHR24346">
    <property type="entry name" value="MAP/MICROTUBULE AFFINITY-REGULATING KINASE"/>
    <property type="match status" value="1"/>
</dbReference>
<dbReference type="SMART" id="SM00220">
    <property type="entry name" value="S_TKc"/>
    <property type="match status" value="1"/>
</dbReference>
<dbReference type="Pfam" id="PF00069">
    <property type="entry name" value="Pkinase"/>
    <property type="match status" value="1"/>
</dbReference>
<keyword evidence="2" id="KW-0067">ATP-binding</keyword>
<evidence type="ECO:0000256" key="1">
    <source>
        <dbReference type="ARBA" id="ARBA00022741"/>
    </source>
</evidence>
<dbReference type="PROSITE" id="PS50011">
    <property type="entry name" value="PROTEIN_KINASE_DOM"/>
    <property type="match status" value="1"/>
</dbReference>
<dbReference type="GO" id="GO:0005737">
    <property type="term" value="C:cytoplasm"/>
    <property type="evidence" value="ECO:0007669"/>
    <property type="project" value="TreeGrafter"/>
</dbReference>
<organism evidence="4 5">
    <name type="scientific">Paramecium primaurelia</name>
    <dbReference type="NCBI Taxonomy" id="5886"/>
    <lineage>
        <taxon>Eukaryota</taxon>
        <taxon>Sar</taxon>
        <taxon>Alveolata</taxon>
        <taxon>Ciliophora</taxon>
        <taxon>Intramacronucleata</taxon>
        <taxon>Oligohymenophorea</taxon>
        <taxon>Peniculida</taxon>
        <taxon>Parameciidae</taxon>
        <taxon>Paramecium</taxon>
    </lineage>
</organism>
<evidence type="ECO:0000313" key="4">
    <source>
        <dbReference type="EMBL" id="CAD8050871.1"/>
    </source>
</evidence>
<evidence type="ECO:0000313" key="5">
    <source>
        <dbReference type="Proteomes" id="UP000688137"/>
    </source>
</evidence>
<comment type="caution">
    <text evidence="4">The sequence shown here is derived from an EMBL/GenBank/DDBJ whole genome shotgun (WGS) entry which is preliminary data.</text>
</comment>
<dbReference type="GO" id="GO:0004674">
    <property type="term" value="F:protein serine/threonine kinase activity"/>
    <property type="evidence" value="ECO:0007669"/>
    <property type="project" value="TreeGrafter"/>
</dbReference>
<dbReference type="AlphaFoldDB" id="A0A8S1K7X5"/>
<dbReference type="Proteomes" id="UP000688137">
    <property type="component" value="Unassembled WGS sequence"/>
</dbReference>
<dbReference type="OMA" id="MRIETIQ"/>
<dbReference type="InterPro" id="IPR000719">
    <property type="entry name" value="Prot_kinase_dom"/>
</dbReference>
<keyword evidence="5" id="KW-1185">Reference proteome</keyword>
<accession>A0A8S1K7X5</accession>
<sequence>MNKWIDWVLQTLFCYRQKMKNLRYLGSRITYNGFSTCVKENLYFYKGTKIQKELLQNRMKQELYIQYMQPQVYKVDDKCNNEEDYFDKVLFQNKQQFDQGFTIPEELRVLKLVNQNKCLYLMRIETIQYDGNQFSYSYKKKRLDSLKQFIQQTPSMKLSQVLEIIRQLLQVTHYFESIKLIHNRLDLDNIQYSKQENMIQITNFSYSFLENTQPIKLYQQFGHASPESFSQQQLITTAANIYQVGILFYIMVFGSNPFGRSQDEIQKNNYIGKFTIPKENGLTQQKLTKINDIIFEMISSMMSRNPQQRKSSSYYLRSKIFLPFLKQKISRMELKLYFNEIKEDDTINNENKFINSIYILRTKFK</sequence>
<protein>
    <recommendedName>
        <fullName evidence="3">Protein kinase domain-containing protein</fullName>
    </recommendedName>
</protein>
<dbReference type="EMBL" id="CAJJDM010000012">
    <property type="protein sequence ID" value="CAD8050871.1"/>
    <property type="molecule type" value="Genomic_DNA"/>
</dbReference>
<gene>
    <name evidence="4" type="ORF">PPRIM_AZ9-3.1.T0170274</name>
</gene>